<feature type="transmembrane region" description="Helical" evidence="1">
    <location>
        <begin position="307"/>
        <end position="324"/>
    </location>
</feature>
<evidence type="ECO:0000256" key="1">
    <source>
        <dbReference type="SAM" id="Phobius"/>
    </source>
</evidence>
<dbReference type="InterPro" id="IPR052529">
    <property type="entry name" value="Bact_Transport_Assoc"/>
</dbReference>
<dbReference type="OrthoDB" id="9807744at2"/>
<keyword evidence="1" id="KW-1133">Transmembrane helix</keyword>
<reference evidence="3 4" key="1">
    <citation type="journal article" date="2017" name="Int. J. Syst. Evol. Microbiol.">
        <title>Bacillus notoginsengisoli sp. nov., a novel bacterium isolated from the rhizosphere of Panax notoginseng.</title>
        <authorList>
            <person name="Zhang M.Y."/>
            <person name="Cheng J."/>
            <person name="Cai Y."/>
            <person name="Zhang T.Y."/>
            <person name="Wu Y.Y."/>
            <person name="Manikprabhu D."/>
            <person name="Li W.J."/>
            <person name="Zhang Y.X."/>
        </authorList>
    </citation>
    <scope>NUCLEOTIDE SEQUENCE [LARGE SCALE GENOMIC DNA]</scope>
    <source>
        <strain evidence="3 4">JCM 30743</strain>
    </source>
</reference>
<evidence type="ECO:0000313" key="4">
    <source>
        <dbReference type="Proteomes" id="UP000284416"/>
    </source>
</evidence>
<keyword evidence="4" id="KW-1185">Reference proteome</keyword>
<dbReference type="InterPro" id="IPR007349">
    <property type="entry name" value="DUF418"/>
</dbReference>
<accession>A0A417YQE7</accession>
<feature type="transmembrane region" description="Helical" evidence="1">
    <location>
        <begin position="89"/>
        <end position="109"/>
    </location>
</feature>
<sequence length="381" mass="43788">MNQVRIQALDSIRGFAIVGILLVNIISFSWPELYDSFPSSYWQSPTEQFLHNFSTIFAQSSFYPIFATLFGISMSFVFKSALRKGLNPYIIFSKRLLFLLLIGAAHAFFIWHGDILLIYAILGFLLMPFYRLKPKAIANTELFIWLIPNFLYGMYLYGSNFSLVPYNNSIIIQEIIDVYNSEFSARFFQNFHDWQLSYVDSIPFIFISIFPMFLFGLAAAKSNLFNQFNKEKRILYVFWLISGALGLTLKTLFLIEPSYVLVIHLSEAFGGPILGLFYSLSIIMLGQRGTRIQAILADIGRTSMSNYLFQSIVGLIIFRVFGFYGKVEPIATLTLAAIIILLQALLSRWWLMYHNYGPLEFVWKKVTFLQLKPRGRGNVSA</sequence>
<proteinExistence type="predicted"/>
<dbReference type="Pfam" id="PF04235">
    <property type="entry name" value="DUF418"/>
    <property type="match status" value="1"/>
</dbReference>
<keyword evidence="1" id="KW-0472">Membrane</keyword>
<comment type="caution">
    <text evidence="3">The sequence shown here is derived from an EMBL/GenBank/DDBJ whole genome shotgun (WGS) entry which is preliminary data.</text>
</comment>
<evidence type="ECO:0000313" key="3">
    <source>
        <dbReference type="EMBL" id="RHW35946.1"/>
    </source>
</evidence>
<dbReference type="AlphaFoldDB" id="A0A417YQE7"/>
<feature type="transmembrane region" description="Helical" evidence="1">
    <location>
        <begin position="115"/>
        <end position="130"/>
    </location>
</feature>
<feature type="transmembrane region" description="Helical" evidence="1">
    <location>
        <begin position="12"/>
        <end position="30"/>
    </location>
</feature>
<dbReference type="Proteomes" id="UP000284416">
    <property type="component" value="Unassembled WGS sequence"/>
</dbReference>
<feature type="transmembrane region" description="Helical" evidence="1">
    <location>
        <begin position="142"/>
        <end position="158"/>
    </location>
</feature>
<feature type="transmembrane region" description="Helical" evidence="1">
    <location>
        <begin position="202"/>
        <end position="222"/>
    </location>
</feature>
<dbReference type="PANTHER" id="PTHR30590">
    <property type="entry name" value="INNER MEMBRANE PROTEIN"/>
    <property type="match status" value="1"/>
</dbReference>
<keyword evidence="1" id="KW-0812">Transmembrane</keyword>
<feature type="domain" description="DUF418" evidence="2">
    <location>
        <begin position="219"/>
        <end position="369"/>
    </location>
</feature>
<dbReference type="PANTHER" id="PTHR30590:SF2">
    <property type="entry name" value="INNER MEMBRANE PROTEIN"/>
    <property type="match status" value="1"/>
</dbReference>
<name>A0A417YQE7_9BACI</name>
<feature type="transmembrane region" description="Helical" evidence="1">
    <location>
        <begin position="261"/>
        <end position="286"/>
    </location>
</feature>
<feature type="transmembrane region" description="Helical" evidence="1">
    <location>
        <begin position="50"/>
        <end position="77"/>
    </location>
</feature>
<dbReference type="RefSeq" id="WP_118922928.1">
    <property type="nucleotide sequence ID" value="NZ_QWEG01000012.1"/>
</dbReference>
<feature type="transmembrane region" description="Helical" evidence="1">
    <location>
        <begin position="330"/>
        <end position="351"/>
    </location>
</feature>
<feature type="transmembrane region" description="Helical" evidence="1">
    <location>
        <begin position="234"/>
        <end position="255"/>
    </location>
</feature>
<protein>
    <submittedName>
        <fullName evidence="3">DUF418 domain-containing protein</fullName>
    </submittedName>
</protein>
<evidence type="ECO:0000259" key="2">
    <source>
        <dbReference type="Pfam" id="PF04235"/>
    </source>
</evidence>
<dbReference type="EMBL" id="QWEG01000012">
    <property type="protein sequence ID" value="RHW35946.1"/>
    <property type="molecule type" value="Genomic_DNA"/>
</dbReference>
<gene>
    <name evidence="3" type="ORF">D1B31_17800</name>
</gene>
<organism evidence="3 4">
    <name type="scientific">Neobacillus notoginsengisoli</name>
    <dbReference type="NCBI Taxonomy" id="1578198"/>
    <lineage>
        <taxon>Bacteria</taxon>
        <taxon>Bacillati</taxon>
        <taxon>Bacillota</taxon>
        <taxon>Bacilli</taxon>
        <taxon>Bacillales</taxon>
        <taxon>Bacillaceae</taxon>
        <taxon>Neobacillus</taxon>
    </lineage>
</organism>